<reference evidence="1" key="2">
    <citation type="journal article" date="2015" name="Fish Shellfish Immunol.">
        <title>Early steps in the European eel (Anguilla anguilla)-Vibrio vulnificus interaction in the gills: Role of the RtxA13 toxin.</title>
        <authorList>
            <person name="Callol A."/>
            <person name="Pajuelo D."/>
            <person name="Ebbesson L."/>
            <person name="Teles M."/>
            <person name="MacKenzie S."/>
            <person name="Amaro C."/>
        </authorList>
    </citation>
    <scope>NUCLEOTIDE SEQUENCE</scope>
</reference>
<sequence length="11" mass="1264">MNPSPELCAFR</sequence>
<organism evidence="1">
    <name type="scientific">Anguilla anguilla</name>
    <name type="common">European freshwater eel</name>
    <name type="synonym">Muraena anguilla</name>
    <dbReference type="NCBI Taxonomy" id="7936"/>
    <lineage>
        <taxon>Eukaryota</taxon>
        <taxon>Metazoa</taxon>
        <taxon>Chordata</taxon>
        <taxon>Craniata</taxon>
        <taxon>Vertebrata</taxon>
        <taxon>Euteleostomi</taxon>
        <taxon>Actinopterygii</taxon>
        <taxon>Neopterygii</taxon>
        <taxon>Teleostei</taxon>
        <taxon>Anguilliformes</taxon>
        <taxon>Anguillidae</taxon>
        <taxon>Anguilla</taxon>
    </lineage>
</organism>
<protein>
    <submittedName>
        <fullName evidence="1">Uncharacterized protein</fullName>
    </submittedName>
</protein>
<name>A0A0E9SGU4_ANGAN</name>
<evidence type="ECO:0000313" key="1">
    <source>
        <dbReference type="EMBL" id="JAH40511.1"/>
    </source>
</evidence>
<dbReference type="EMBL" id="GBXM01068066">
    <property type="protein sequence ID" value="JAH40511.1"/>
    <property type="molecule type" value="Transcribed_RNA"/>
</dbReference>
<accession>A0A0E9SGU4</accession>
<reference evidence="1" key="1">
    <citation type="submission" date="2014-11" db="EMBL/GenBank/DDBJ databases">
        <authorList>
            <person name="Amaro Gonzalez C."/>
        </authorList>
    </citation>
    <scope>NUCLEOTIDE SEQUENCE</scope>
</reference>
<proteinExistence type="predicted"/>